<gene>
    <name evidence="1" type="ORF">ACFO0R_11700</name>
</gene>
<protein>
    <submittedName>
        <fullName evidence="1">Uncharacterized protein</fullName>
    </submittedName>
</protein>
<name>A0ABV8ZTK6_9NEIS</name>
<evidence type="ECO:0000313" key="2">
    <source>
        <dbReference type="Proteomes" id="UP001595999"/>
    </source>
</evidence>
<dbReference type="EMBL" id="JBHSEK010000006">
    <property type="protein sequence ID" value="MFC4490287.1"/>
    <property type="molecule type" value="Genomic_DNA"/>
</dbReference>
<dbReference type="Proteomes" id="UP001595999">
    <property type="component" value="Unassembled WGS sequence"/>
</dbReference>
<keyword evidence="2" id="KW-1185">Reference proteome</keyword>
<proteinExistence type="predicted"/>
<dbReference type="RefSeq" id="WP_048411097.1">
    <property type="nucleotide sequence ID" value="NZ_JAJOHW010000082.1"/>
</dbReference>
<organism evidence="1 2">
    <name type="scientific">Chromobacterium aquaticum</name>
    <dbReference type="NCBI Taxonomy" id="467180"/>
    <lineage>
        <taxon>Bacteria</taxon>
        <taxon>Pseudomonadati</taxon>
        <taxon>Pseudomonadota</taxon>
        <taxon>Betaproteobacteria</taxon>
        <taxon>Neisseriales</taxon>
        <taxon>Chromobacteriaceae</taxon>
        <taxon>Chromobacterium</taxon>
    </lineage>
</organism>
<evidence type="ECO:0000313" key="1">
    <source>
        <dbReference type="EMBL" id="MFC4490287.1"/>
    </source>
</evidence>
<comment type="caution">
    <text evidence="1">The sequence shown here is derived from an EMBL/GenBank/DDBJ whole genome shotgun (WGS) entry which is preliminary data.</text>
</comment>
<sequence length="90" mass="10233">MTFEPLRPRLTDHGSCIAVESLRLLKPLPSVKAMLHTPRGVLPRKVCAVCIHHQRLWADRHTGSLYCAETGYSLRYTSLRLYIAPQPHEA</sequence>
<reference evidence="2" key="1">
    <citation type="journal article" date="2019" name="Int. J. Syst. Evol. Microbiol.">
        <title>The Global Catalogue of Microorganisms (GCM) 10K type strain sequencing project: providing services to taxonomists for standard genome sequencing and annotation.</title>
        <authorList>
            <consortium name="The Broad Institute Genomics Platform"/>
            <consortium name="The Broad Institute Genome Sequencing Center for Infectious Disease"/>
            <person name="Wu L."/>
            <person name="Ma J."/>
        </authorList>
    </citation>
    <scope>NUCLEOTIDE SEQUENCE [LARGE SCALE GENOMIC DNA]</scope>
    <source>
        <strain evidence="2">CGMCC 4.7608</strain>
    </source>
</reference>
<accession>A0ABV8ZTK6</accession>